<organism evidence="12 13">
    <name type="scientific">Pelagibaculum spongiae</name>
    <dbReference type="NCBI Taxonomy" id="2080658"/>
    <lineage>
        <taxon>Bacteria</taxon>
        <taxon>Pseudomonadati</taxon>
        <taxon>Pseudomonadota</taxon>
        <taxon>Gammaproteobacteria</taxon>
        <taxon>Oceanospirillales</taxon>
        <taxon>Pelagibaculum</taxon>
    </lineage>
</organism>
<evidence type="ECO:0000256" key="8">
    <source>
        <dbReference type="ARBA" id="ARBA00023032"/>
    </source>
</evidence>
<keyword evidence="4" id="KW-0997">Cell inner membrane</keyword>
<dbReference type="Proteomes" id="UP000244906">
    <property type="component" value="Unassembled WGS sequence"/>
</dbReference>
<keyword evidence="6 11" id="KW-0812">Transmembrane</keyword>
<evidence type="ECO:0000256" key="4">
    <source>
        <dbReference type="ARBA" id="ARBA00022519"/>
    </source>
</evidence>
<evidence type="ECO:0000256" key="2">
    <source>
        <dbReference type="ARBA" id="ARBA00022448"/>
    </source>
</evidence>
<dbReference type="PANTHER" id="PTHR37468:SF1">
    <property type="entry name" value="SULFATE TRANSPORTER CYSZ"/>
    <property type="match status" value="1"/>
</dbReference>
<sequence>MHSLSTLGQSFSLLFSSRLRRWVLIPQLANLLLYIILAFSGWNLVADYLAQWLSDLPQWLSLLDEVLTALATLLLLIVFQFTFLLTANLIAAPFNSVIAEILLDHQLTANPFSWSQLKLVFSRELSKLGYILPRAILILLLSFIPLVGPILAAFWGAWILMVNYSDYAQEVAGRPFKDLPKKLAQGKISTLLIGFCFSVVLMVPLLNLLIPAWATIAGCKHWQALEK</sequence>
<dbReference type="InterPro" id="IPR059112">
    <property type="entry name" value="CysZ/EI24"/>
</dbReference>
<accession>A0A2V1GY36</accession>
<dbReference type="PANTHER" id="PTHR37468">
    <property type="entry name" value="SULFATE TRANSPORTER CYSZ"/>
    <property type="match status" value="1"/>
</dbReference>
<dbReference type="GO" id="GO:0009675">
    <property type="term" value="F:high-affinity sulfate:proton symporter activity"/>
    <property type="evidence" value="ECO:0007669"/>
    <property type="project" value="TreeGrafter"/>
</dbReference>
<keyword evidence="10" id="KW-0198">Cysteine biosynthesis</keyword>
<evidence type="ECO:0000313" key="12">
    <source>
        <dbReference type="EMBL" id="PVZ66673.1"/>
    </source>
</evidence>
<dbReference type="OrthoDB" id="5292355at2"/>
<protein>
    <submittedName>
        <fullName evidence="12">Sulfate transporter CysZ</fullName>
    </submittedName>
</protein>
<evidence type="ECO:0000256" key="11">
    <source>
        <dbReference type="SAM" id="Phobius"/>
    </source>
</evidence>
<dbReference type="NCBIfam" id="NF003433">
    <property type="entry name" value="PRK04949.1"/>
    <property type="match status" value="1"/>
</dbReference>
<dbReference type="GO" id="GO:0019344">
    <property type="term" value="P:cysteine biosynthetic process"/>
    <property type="evidence" value="ECO:0007669"/>
    <property type="project" value="UniProtKB-KW"/>
</dbReference>
<evidence type="ECO:0000313" key="13">
    <source>
        <dbReference type="Proteomes" id="UP000244906"/>
    </source>
</evidence>
<keyword evidence="7 11" id="KW-1133">Transmembrane helix</keyword>
<dbReference type="AlphaFoldDB" id="A0A2V1GY36"/>
<comment type="caution">
    <text evidence="12">The sequence shown here is derived from an EMBL/GenBank/DDBJ whole genome shotgun (WGS) entry which is preliminary data.</text>
</comment>
<dbReference type="GO" id="GO:0005886">
    <property type="term" value="C:plasma membrane"/>
    <property type="evidence" value="ECO:0007669"/>
    <property type="project" value="TreeGrafter"/>
</dbReference>
<feature type="transmembrane region" description="Helical" evidence="11">
    <location>
        <begin position="188"/>
        <end position="210"/>
    </location>
</feature>
<dbReference type="Pfam" id="PF07264">
    <property type="entry name" value="EI24"/>
    <property type="match status" value="1"/>
</dbReference>
<reference evidence="12 13" key="1">
    <citation type="submission" date="2018-04" db="EMBL/GenBank/DDBJ databases">
        <title>Thalassorhabdus spongiae gen. nov., sp. nov., isolated from a marine sponge in South-West Iceland.</title>
        <authorList>
            <person name="Knobloch S."/>
            <person name="Daussin A."/>
            <person name="Johannsson R."/>
            <person name="Marteinsson V.T."/>
        </authorList>
    </citation>
    <scope>NUCLEOTIDE SEQUENCE [LARGE SCALE GENOMIC DNA]</scope>
    <source>
        <strain evidence="12 13">Hp12</strain>
    </source>
</reference>
<feature type="transmembrane region" description="Helical" evidence="11">
    <location>
        <begin position="66"/>
        <end position="91"/>
    </location>
</feature>
<evidence type="ECO:0000256" key="3">
    <source>
        <dbReference type="ARBA" id="ARBA00022475"/>
    </source>
</evidence>
<feature type="transmembrane region" description="Helical" evidence="11">
    <location>
        <begin position="135"/>
        <end position="161"/>
    </location>
</feature>
<dbReference type="EMBL" id="QDDL01000007">
    <property type="protein sequence ID" value="PVZ66673.1"/>
    <property type="molecule type" value="Genomic_DNA"/>
</dbReference>
<evidence type="ECO:0000256" key="10">
    <source>
        <dbReference type="ARBA" id="ARBA00023192"/>
    </source>
</evidence>
<evidence type="ECO:0000256" key="6">
    <source>
        <dbReference type="ARBA" id="ARBA00022692"/>
    </source>
</evidence>
<dbReference type="InterPro" id="IPR050480">
    <property type="entry name" value="CysZ-like"/>
</dbReference>
<keyword evidence="2" id="KW-0813">Transport</keyword>
<proteinExistence type="predicted"/>
<keyword evidence="13" id="KW-1185">Reference proteome</keyword>
<name>A0A2V1GY36_9GAMM</name>
<keyword evidence="8" id="KW-0764">Sulfate transport</keyword>
<comment type="subcellular location">
    <subcellularLocation>
        <location evidence="1">Membrane</location>
        <topology evidence="1">Multi-pass membrane protein</topology>
    </subcellularLocation>
</comment>
<feature type="transmembrane region" description="Helical" evidence="11">
    <location>
        <begin position="21"/>
        <end position="46"/>
    </location>
</feature>
<evidence type="ECO:0000256" key="9">
    <source>
        <dbReference type="ARBA" id="ARBA00023136"/>
    </source>
</evidence>
<keyword evidence="5" id="KW-0028">Amino-acid biosynthesis</keyword>
<gene>
    <name evidence="12" type="ORF">DC094_15500</name>
</gene>
<keyword evidence="3" id="KW-1003">Cell membrane</keyword>
<dbReference type="GO" id="GO:0000103">
    <property type="term" value="P:sulfate assimilation"/>
    <property type="evidence" value="ECO:0007669"/>
    <property type="project" value="TreeGrafter"/>
</dbReference>
<evidence type="ECO:0000256" key="7">
    <source>
        <dbReference type="ARBA" id="ARBA00022989"/>
    </source>
</evidence>
<evidence type="ECO:0000256" key="1">
    <source>
        <dbReference type="ARBA" id="ARBA00004141"/>
    </source>
</evidence>
<evidence type="ECO:0000256" key="5">
    <source>
        <dbReference type="ARBA" id="ARBA00022605"/>
    </source>
</evidence>
<dbReference type="RefSeq" id="WP_116688037.1">
    <property type="nucleotide sequence ID" value="NZ_CAWNYD010000007.1"/>
</dbReference>
<keyword evidence="9 11" id="KW-0472">Membrane</keyword>